<feature type="transmembrane region" description="Helical" evidence="1">
    <location>
        <begin position="6"/>
        <end position="25"/>
    </location>
</feature>
<feature type="transmembrane region" description="Helical" evidence="1">
    <location>
        <begin position="37"/>
        <end position="58"/>
    </location>
</feature>
<protein>
    <submittedName>
        <fullName evidence="2">Membrane protein</fullName>
    </submittedName>
</protein>
<evidence type="ECO:0000313" key="5">
    <source>
        <dbReference type="Proteomes" id="UP000290588"/>
    </source>
</evidence>
<evidence type="ECO:0000313" key="4">
    <source>
        <dbReference type="Proteomes" id="UP000262582"/>
    </source>
</evidence>
<proteinExistence type="predicted"/>
<feature type="transmembrane region" description="Helical" evidence="1">
    <location>
        <begin position="70"/>
        <end position="91"/>
    </location>
</feature>
<keyword evidence="1" id="KW-0812">Transmembrane</keyword>
<evidence type="ECO:0000256" key="1">
    <source>
        <dbReference type="SAM" id="Phobius"/>
    </source>
</evidence>
<name>A0A347UAB0_9BACT</name>
<sequence>MEAQYEKIIVLIIVITASAMTWKMVKDFYSTKFHKIFAHLIAVITGSFMLLSSMILFVPKNYQRGAGPEVELTFVGVLTVVVMLAVLYLFFKYIPNNKK</sequence>
<dbReference type="EMBL" id="NXIG01000014">
    <property type="protein sequence ID" value="RXI29108.1"/>
    <property type="molecule type" value="Genomic_DNA"/>
</dbReference>
<evidence type="ECO:0000313" key="2">
    <source>
        <dbReference type="EMBL" id="AXX95788.1"/>
    </source>
</evidence>
<reference evidence="3 5" key="1">
    <citation type="submission" date="2017-09" db="EMBL/GenBank/DDBJ databases">
        <title>Genomics of the genus Arcobacter.</title>
        <authorList>
            <person name="Perez-Cataluna A."/>
            <person name="Figueras M.J."/>
            <person name="Salas-Masso N."/>
        </authorList>
    </citation>
    <scope>NUCLEOTIDE SEQUENCE [LARGE SCALE GENOMIC DNA]</scope>
    <source>
        <strain evidence="3 5">CECT 7837</strain>
    </source>
</reference>
<dbReference type="Proteomes" id="UP000262582">
    <property type="component" value="Chromosome"/>
</dbReference>
<dbReference type="AlphaFoldDB" id="A0A347UAB0"/>
<accession>A0A347UAB0</accession>
<dbReference type="OrthoDB" id="5347694at2"/>
<evidence type="ECO:0000313" key="3">
    <source>
        <dbReference type="EMBL" id="RXI29108.1"/>
    </source>
</evidence>
<dbReference type="EMBL" id="CP032097">
    <property type="protein sequence ID" value="AXX95788.1"/>
    <property type="molecule type" value="Genomic_DNA"/>
</dbReference>
<dbReference type="RefSeq" id="WP_118917951.1">
    <property type="nucleotide sequence ID" value="NZ_CP032097.1"/>
</dbReference>
<reference evidence="2 4" key="2">
    <citation type="submission" date="2018-08" db="EMBL/GenBank/DDBJ databases">
        <title>Complete genome of the Arcobacter ellisii type strain LMG 26155.</title>
        <authorList>
            <person name="Miller W.G."/>
            <person name="Yee E."/>
            <person name="Bono J.L."/>
        </authorList>
    </citation>
    <scope>NUCLEOTIDE SEQUENCE [LARGE SCALE GENOMIC DNA]</scope>
    <source>
        <strain evidence="2 4">LMG 26155</strain>
    </source>
</reference>
<dbReference type="KEGG" id="aell:AELL_2148"/>
<keyword evidence="1" id="KW-1133">Transmembrane helix</keyword>
<organism evidence="3 5">
    <name type="scientific">Arcobacter ellisii</name>
    <dbReference type="NCBI Taxonomy" id="913109"/>
    <lineage>
        <taxon>Bacteria</taxon>
        <taxon>Pseudomonadati</taxon>
        <taxon>Campylobacterota</taxon>
        <taxon>Epsilonproteobacteria</taxon>
        <taxon>Campylobacterales</taxon>
        <taxon>Arcobacteraceae</taxon>
        <taxon>Arcobacter</taxon>
    </lineage>
</organism>
<keyword evidence="4" id="KW-1185">Reference proteome</keyword>
<keyword evidence="1" id="KW-0472">Membrane</keyword>
<dbReference type="Proteomes" id="UP000290588">
    <property type="component" value="Unassembled WGS sequence"/>
</dbReference>
<gene>
    <name evidence="2" type="ORF">AELL_2148</name>
    <name evidence="3" type="ORF">CP962_12035</name>
</gene>